<evidence type="ECO:0000313" key="5">
    <source>
        <dbReference type="EMBL" id="QCC85940.1"/>
    </source>
</evidence>
<evidence type="ECO:0000256" key="2">
    <source>
        <dbReference type="ARBA" id="ARBA00022982"/>
    </source>
</evidence>
<dbReference type="Proteomes" id="UP000297065">
    <property type="component" value="Chromosome"/>
</dbReference>
<dbReference type="PANTHER" id="PTHR21294">
    <property type="entry name" value="ELECTRON TRANSFER FLAVOPROTEIN BETA-SUBUNIT"/>
    <property type="match status" value="1"/>
</dbReference>
<feature type="domain" description="Electron transfer flavoprotein alpha/beta-subunit N-terminal" evidence="4">
    <location>
        <begin position="21"/>
        <end position="214"/>
    </location>
</feature>
<dbReference type="Gene3D" id="3.40.50.620">
    <property type="entry name" value="HUPs"/>
    <property type="match status" value="1"/>
</dbReference>
<dbReference type="PANTHER" id="PTHR21294:SF17">
    <property type="entry name" value="PROTEIN FIXA"/>
    <property type="match status" value="1"/>
</dbReference>
<dbReference type="InterPro" id="IPR014730">
    <property type="entry name" value="ETF_a/b_N"/>
</dbReference>
<organism evidence="5 6">
    <name type="scientific">Desulfovibrio desulfuricans</name>
    <dbReference type="NCBI Taxonomy" id="876"/>
    <lineage>
        <taxon>Bacteria</taxon>
        <taxon>Pseudomonadati</taxon>
        <taxon>Thermodesulfobacteriota</taxon>
        <taxon>Desulfovibrionia</taxon>
        <taxon>Desulfovibrionales</taxon>
        <taxon>Desulfovibrionaceae</taxon>
        <taxon>Desulfovibrio</taxon>
    </lineage>
</organism>
<dbReference type="AlphaFoldDB" id="A0A4V1CXE5"/>
<dbReference type="NCBIfam" id="NF002888">
    <property type="entry name" value="PRK03359.1"/>
    <property type="match status" value="1"/>
</dbReference>
<evidence type="ECO:0000256" key="1">
    <source>
        <dbReference type="ARBA" id="ARBA00007557"/>
    </source>
</evidence>
<dbReference type="SUPFAM" id="SSF52402">
    <property type="entry name" value="Adenine nucleotide alpha hydrolases-like"/>
    <property type="match status" value="1"/>
</dbReference>
<dbReference type="PIRSF" id="PIRSF000090">
    <property type="entry name" value="Beta-ETF"/>
    <property type="match status" value="1"/>
</dbReference>
<dbReference type="InterPro" id="IPR000049">
    <property type="entry name" value="ET-Flavoprotein_bsu_CS"/>
</dbReference>
<gene>
    <name evidence="5" type="primary">fixA</name>
    <name evidence="5" type="ORF">DDIC_08640</name>
</gene>
<evidence type="ECO:0000259" key="4">
    <source>
        <dbReference type="SMART" id="SM00893"/>
    </source>
</evidence>
<evidence type="ECO:0000313" key="6">
    <source>
        <dbReference type="Proteomes" id="UP000297065"/>
    </source>
</evidence>
<reference evidence="5 6" key="1">
    <citation type="submission" date="2019-02" db="EMBL/GenBank/DDBJ databases">
        <title>Complete Genome Sequence of Desulfovibrio desulfuricans IC1, a Sulfonate Utilizing Anaerobe.</title>
        <authorList>
            <person name="Day L.A."/>
            <person name="De Leon K.B."/>
            <person name="Wall J.D."/>
        </authorList>
    </citation>
    <scope>NUCLEOTIDE SEQUENCE [LARGE SCALE GENOMIC DNA]</scope>
    <source>
        <strain evidence="5 6">IC1</strain>
    </source>
</reference>
<sequence>MKIISCCKIVPEEQDISVNSDKTLKLDKAGLKISLYDLNALEASVELAAAQEGSTVTALTVGDKASTGNTKVRKDILSRGADCLAVVGDDALVGILPGETAKIMAGAAKKLGFDLILCGEGSADLYAQQTGLLLGELLGVPSINSVGKITINGSTARVERDLEDEVEIVDVPLPAVLSVTTDINVPKIPSMKAILAASKKPVEEIALADAGYSSDPASTMLSILAPDQTDRKREIIEGDSEEQIAAFAANIRKILN</sequence>
<dbReference type="SMART" id="SM00893">
    <property type="entry name" value="ETF"/>
    <property type="match status" value="1"/>
</dbReference>
<keyword evidence="2" id="KW-0249">Electron transport</keyword>
<dbReference type="Pfam" id="PF01012">
    <property type="entry name" value="ETF"/>
    <property type="match status" value="1"/>
</dbReference>
<dbReference type="EMBL" id="CP036295">
    <property type="protein sequence ID" value="QCC85940.1"/>
    <property type="molecule type" value="Genomic_DNA"/>
</dbReference>
<name>A0A4V1CXE5_DESDE</name>
<accession>A0A4V1CXE5</accession>
<proteinExistence type="inferred from homology"/>
<dbReference type="OrthoDB" id="9804960at2"/>
<protein>
    <recommendedName>
        <fullName evidence="3">Protein FixA</fullName>
    </recommendedName>
</protein>
<dbReference type="PROSITE" id="PS01065">
    <property type="entry name" value="ETF_BETA"/>
    <property type="match status" value="1"/>
</dbReference>
<dbReference type="RefSeq" id="WP_136400065.1">
    <property type="nucleotide sequence ID" value="NZ_CP036295.1"/>
</dbReference>
<evidence type="ECO:0000256" key="3">
    <source>
        <dbReference type="ARBA" id="ARBA00040635"/>
    </source>
</evidence>
<comment type="similarity">
    <text evidence="1">Belongs to the ETF beta-subunit/FixA family.</text>
</comment>
<dbReference type="GO" id="GO:0009055">
    <property type="term" value="F:electron transfer activity"/>
    <property type="evidence" value="ECO:0007669"/>
    <property type="project" value="InterPro"/>
</dbReference>
<keyword evidence="2" id="KW-0813">Transport</keyword>
<dbReference type="InterPro" id="IPR012255">
    <property type="entry name" value="ETF_b"/>
</dbReference>
<dbReference type="InterPro" id="IPR014729">
    <property type="entry name" value="Rossmann-like_a/b/a_fold"/>
</dbReference>